<reference evidence="3" key="1">
    <citation type="journal article" date="2019" name="Int. J. Syst. Evol. Microbiol.">
        <title>The Global Catalogue of Microorganisms (GCM) 10K type strain sequencing project: providing services to taxonomists for standard genome sequencing and annotation.</title>
        <authorList>
            <consortium name="The Broad Institute Genomics Platform"/>
            <consortium name="The Broad Institute Genome Sequencing Center for Infectious Disease"/>
            <person name="Wu L."/>
            <person name="Ma J."/>
        </authorList>
    </citation>
    <scope>NUCLEOTIDE SEQUENCE [LARGE SCALE GENOMIC DNA]</scope>
    <source>
        <strain evidence="3">KCTC 33522</strain>
    </source>
</reference>
<comment type="caution">
    <text evidence="2">The sequence shown here is derived from an EMBL/GenBank/DDBJ whole genome shotgun (WGS) entry which is preliminary data.</text>
</comment>
<gene>
    <name evidence="2" type="ORF">ACFSY7_08415</name>
</gene>
<accession>A0ABW5XZS9</accession>
<keyword evidence="3" id="KW-1185">Reference proteome</keyword>
<sequence>MNLDKIVTDLYTVHGITDIGDLNPISISKNLEIETHYYDEGSEALIFEGKKYIFLNKNLDIEEMWFQFCHELGHLQLHCGNQMQFLGTPADSFVSFQEMKANRFALLACAPTFILDDYKVFNMNIAKAERFVKEKCLMNEYRAVKRLREYERLHASTNGNIVYKGGETNGVIS</sequence>
<evidence type="ECO:0000313" key="2">
    <source>
        <dbReference type="EMBL" id="MFD2868521.1"/>
    </source>
</evidence>
<evidence type="ECO:0000313" key="3">
    <source>
        <dbReference type="Proteomes" id="UP001597568"/>
    </source>
</evidence>
<name>A0ABW5XZS9_9BACL</name>
<evidence type="ECO:0000259" key="1">
    <source>
        <dbReference type="Pfam" id="PF06114"/>
    </source>
</evidence>
<organism evidence="2 3">
    <name type="scientific">Kurthia populi</name>
    <dbReference type="NCBI Taxonomy" id="1562132"/>
    <lineage>
        <taxon>Bacteria</taxon>
        <taxon>Bacillati</taxon>
        <taxon>Bacillota</taxon>
        <taxon>Bacilli</taxon>
        <taxon>Bacillales</taxon>
        <taxon>Caryophanaceae</taxon>
        <taxon>Kurthia</taxon>
    </lineage>
</organism>
<dbReference type="Gene3D" id="1.10.10.2910">
    <property type="match status" value="1"/>
</dbReference>
<protein>
    <submittedName>
        <fullName evidence="2">ImmA/IrrE family metallo-endopeptidase</fullName>
    </submittedName>
</protein>
<dbReference type="Proteomes" id="UP001597568">
    <property type="component" value="Unassembled WGS sequence"/>
</dbReference>
<dbReference type="EMBL" id="JBHUOR010000041">
    <property type="protein sequence ID" value="MFD2868521.1"/>
    <property type="molecule type" value="Genomic_DNA"/>
</dbReference>
<dbReference type="Pfam" id="PF06114">
    <property type="entry name" value="Peptidase_M78"/>
    <property type="match status" value="1"/>
</dbReference>
<dbReference type="InterPro" id="IPR010359">
    <property type="entry name" value="IrrE_HExxH"/>
</dbReference>
<proteinExistence type="predicted"/>
<feature type="domain" description="IrrE N-terminal-like" evidence="1">
    <location>
        <begin position="41"/>
        <end position="113"/>
    </location>
</feature>
<dbReference type="RefSeq" id="WP_380147577.1">
    <property type="nucleotide sequence ID" value="NZ_JBHUOR010000041.1"/>
</dbReference>